<feature type="compositionally biased region" description="Basic and acidic residues" evidence="7">
    <location>
        <begin position="645"/>
        <end position="664"/>
    </location>
</feature>
<evidence type="ECO:0000256" key="3">
    <source>
        <dbReference type="ARBA" id="ARBA00022840"/>
    </source>
</evidence>
<dbReference type="InterPro" id="IPR027640">
    <property type="entry name" value="Kinesin-like_fam"/>
</dbReference>
<feature type="compositionally biased region" description="Polar residues" evidence="7">
    <location>
        <begin position="115"/>
        <end position="127"/>
    </location>
</feature>
<name>A0A1I8Q1T1_STOCA</name>
<dbReference type="GO" id="GO:0003777">
    <property type="term" value="F:microtubule motor activity"/>
    <property type="evidence" value="ECO:0007669"/>
    <property type="project" value="InterPro"/>
</dbReference>
<dbReference type="GO" id="GO:0005875">
    <property type="term" value="C:microtubule associated complex"/>
    <property type="evidence" value="ECO:0007669"/>
    <property type="project" value="TreeGrafter"/>
</dbReference>
<dbReference type="PRINTS" id="PR00380">
    <property type="entry name" value="KINESINHEAVY"/>
</dbReference>
<protein>
    <recommendedName>
        <fullName evidence="6">Kinesin-like protein</fullName>
    </recommendedName>
</protein>
<dbReference type="FunFam" id="3.40.850.10:FF:000080">
    <property type="entry name" value="Kinesin-like protein"/>
    <property type="match status" value="1"/>
</dbReference>
<dbReference type="GO" id="GO:0005874">
    <property type="term" value="C:microtubule"/>
    <property type="evidence" value="ECO:0007669"/>
    <property type="project" value="UniProtKB-KW"/>
</dbReference>
<dbReference type="InterPro" id="IPR036961">
    <property type="entry name" value="Kinesin_motor_dom_sf"/>
</dbReference>
<keyword evidence="5 6" id="KW-0505">Motor protein</keyword>
<dbReference type="GO" id="GO:0005524">
    <property type="term" value="F:ATP binding"/>
    <property type="evidence" value="ECO:0007669"/>
    <property type="project" value="UniProtKB-UniRule"/>
</dbReference>
<evidence type="ECO:0000313" key="10">
    <source>
        <dbReference type="Proteomes" id="UP000095300"/>
    </source>
</evidence>
<evidence type="ECO:0000256" key="7">
    <source>
        <dbReference type="SAM" id="MobiDB-lite"/>
    </source>
</evidence>
<dbReference type="PANTHER" id="PTHR47969:SF33">
    <property type="entry name" value="KINESIN-LIKE PROTEIN"/>
    <property type="match status" value="1"/>
</dbReference>
<evidence type="ECO:0000256" key="5">
    <source>
        <dbReference type="PROSITE-ProRule" id="PRU00283"/>
    </source>
</evidence>
<dbReference type="PROSITE" id="PS00411">
    <property type="entry name" value="KINESIN_MOTOR_1"/>
    <property type="match status" value="1"/>
</dbReference>
<dbReference type="GO" id="GO:0008017">
    <property type="term" value="F:microtubule binding"/>
    <property type="evidence" value="ECO:0007669"/>
    <property type="project" value="InterPro"/>
</dbReference>
<evidence type="ECO:0000256" key="4">
    <source>
        <dbReference type="ARBA" id="ARBA00023212"/>
    </source>
</evidence>
<dbReference type="Pfam" id="PF00225">
    <property type="entry name" value="Kinesin"/>
    <property type="match status" value="1"/>
</dbReference>
<evidence type="ECO:0000256" key="2">
    <source>
        <dbReference type="ARBA" id="ARBA00022741"/>
    </source>
</evidence>
<dbReference type="Gene3D" id="3.40.850.10">
    <property type="entry name" value="Kinesin motor domain"/>
    <property type="match status" value="1"/>
</dbReference>
<evidence type="ECO:0000256" key="6">
    <source>
        <dbReference type="RuleBase" id="RU000394"/>
    </source>
</evidence>
<dbReference type="CDD" id="cd00106">
    <property type="entry name" value="KISc"/>
    <property type="match status" value="1"/>
</dbReference>
<gene>
    <name evidence="9" type="primary">106091628</name>
</gene>
<feature type="region of interest" description="Disordered" evidence="7">
    <location>
        <begin position="98"/>
        <end position="127"/>
    </location>
</feature>
<feature type="compositionally biased region" description="Polar residues" evidence="7">
    <location>
        <begin position="609"/>
        <end position="629"/>
    </location>
</feature>
<feature type="compositionally biased region" description="Polar residues" evidence="7">
    <location>
        <begin position="1"/>
        <end position="11"/>
    </location>
</feature>
<feature type="domain" description="Kinesin motor" evidence="8">
    <location>
        <begin position="128"/>
        <end position="474"/>
    </location>
</feature>
<dbReference type="Proteomes" id="UP000095300">
    <property type="component" value="Unassembled WGS sequence"/>
</dbReference>
<sequence length="709" mass="78803">MVTRASSVPQLNNSSGGSSSGSYRGSNGSRGRVSNAKTRRSTGGKSVTPTGRDHQQHPAAAYLPRSRSLINGMRRVSPQKSTGGSSSSRNTPVFLRSRENEIGSADTSEIVASKSAGSGSEPSTPEDNINVVVRVRPLNEKEKRDRHGSILQFPGNGQIIIEANSSAKSRNRENVRVFTYNVVFEPGATQDDILDYSGIKRIIEMGIEGFSCTAFCYGQTGSGKTHTLTGPPDLFIGKPNHKDPRHGLIFRSFVYLFQLIKNRKDISFVLKASFMEIYNERVIDLLNPGSQRKPLSVRWSKKSGGFFVENLFTVDCEELDDLLAVLEEGMRNRAVGSHAMNDHSSRSHTILTVHIVSEQQTDGGVFLSKQGKINFVDLAGSELTKKTLSEGKTLEEANNINKSLMVLGYCIASLSDNKKRFGHIPYRDSQLTKLLADSLAGNGVTLMIACVSPANYNYAETLNTLRYASRAKRIRTKPVIMMDPREALILSLKRDVNALQMENEHLKAALHYHHNTIKESSTNAEDTNMVEVPTDQGGPIPKINLERLPELDGSELAELVKLYMQENEALRQENNHLFTVRETILRDQEIVCRENERLLKKLEDVNKPALSSASGSETAGTEIWTNPQDSQDERDPSNLQGRISENNEKRSDAEQRKIDQDRIARNIIEMANKFPRRSLEENNDDRAPKAHKPPDMNVEMNGLLPDMLA</sequence>
<reference evidence="9" key="1">
    <citation type="submission" date="2020-05" db="UniProtKB">
        <authorList>
            <consortium name="EnsemblMetazoa"/>
        </authorList>
    </citation>
    <scope>IDENTIFICATION</scope>
    <source>
        <strain evidence="9">USDA</strain>
    </source>
</reference>
<feature type="compositionally biased region" description="Basic and acidic residues" evidence="7">
    <location>
        <begin position="677"/>
        <end position="694"/>
    </location>
</feature>
<keyword evidence="6" id="KW-0493">Microtubule</keyword>
<keyword evidence="4" id="KW-0206">Cytoskeleton</keyword>
<dbReference type="SMART" id="SM00129">
    <property type="entry name" value="KISc"/>
    <property type="match status" value="1"/>
</dbReference>
<evidence type="ECO:0000256" key="1">
    <source>
        <dbReference type="ARBA" id="ARBA00004245"/>
    </source>
</evidence>
<dbReference type="OrthoDB" id="3176171at2759"/>
<keyword evidence="10" id="KW-1185">Reference proteome</keyword>
<organism evidence="9 10">
    <name type="scientific">Stomoxys calcitrans</name>
    <name type="common">Stable fly</name>
    <name type="synonym">Conops calcitrans</name>
    <dbReference type="NCBI Taxonomy" id="35570"/>
    <lineage>
        <taxon>Eukaryota</taxon>
        <taxon>Metazoa</taxon>
        <taxon>Ecdysozoa</taxon>
        <taxon>Arthropoda</taxon>
        <taxon>Hexapoda</taxon>
        <taxon>Insecta</taxon>
        <taxon>Pterygota</taxon>
        <taxon>Neoptera</taxon>
        <taxon>Endopterygota</taxon>
        <taxon>Diptera</taxon>
        <taxon>Brachycera</taxon>
        <taxon>Muscomorpha</taxon>
        <taxon>Muscoidea</taxon>
        <taxon>Muscidae</taxon>
        <taxon>Stomoxys</taxon>
    </lineage>
</organism>
<dbReference type="VEuPathDB" id="VectorBase:SCAU013078"/>
<keyword evidence="2 5" id="KW-0547">Nucleotide-binding</keyword>
<dbReference type="AlphaFoldDB" id="A0A1I8Q1T1"/>
<evidence type="ECO:0000259" key="8">
    <source>
        <dbReference type="PROSITE" id="PS50067"/>
    </source>
</evidence>
<evidence type="ECO:0000313" key="9">
    <source>
        <dbReference type="EnsemblMetazoa" id="SCAU013078-PA"/>
    </source>
</evidence>
<comment type="similarity">
    <text evidence="5 6">Belongs to the TRAFAC class myosin-kinesin ATPase superfamily. Kinesin family.</text>
</comment>
<dbReference type="GO" id="GO:0007052">
    <property type="term" value="P:mitotic spindle organization"/>
    <property type="evidence" value="ECO:0007669"/>
    <property type="project" value="TreeGrafter"/>
</dbReference>
<dbReference type="InterPro" id="IPR019821">
    <property type="entry name" value="Kinesin_motor_CS"/>
</dbReference>
<dbReference type="PROSITE" id="PS50067">
    <property type="entry name" value="KINESIN_MOTOR_2"/>
    <property type="match status" value="1"/>
</dbReference>
<dbReference type="PANTHER" id="PTHR47969">
    <property type="entry name" value="CHROMOSOME-ASSOCIATED KINESIN KIF4A-RELATED"/>
    <property type="match status" value="1"/>
</dbReference>
<dbReference type="GO" id="GO:0051231">
    <property type="term" value="P:spindle elongation"/>
    <property type="evidence" value="ECO:0007669"/>
    <property type="project" value="TreeGrafter"/>
</dbReference>
<dbReference type="SUPFAM" id="SSF52540">
    <property type="entry name" value="P-loop containing nucleoside triphosphate hydrolases"/>
    <property type="match status" value="1"/>
</dbReference>
<dbReference type="GO" id="GO:0007018">
    <property type="term" value="P:microtubule-based movement"/>
    <property type="evidence" value="ECO:0007669"/>
    <property type="project" value="InterPro"/>
</dbReference>
<feature type="region of interest" description="Disordered" evidence="7">
    <location>
        <begin position="1"/>
        <end position="70"/>
    </location>
</feature>
<feature type="compositionally biased region" description="Low complexity" evidence="7">
    <location>
        <begin position="12"/>
        <end position="35"/>
    </location>
</feature>
<comment type="subcellular location">
    <subcellularLocation>
        <location evidence="1">Cytoplasm</location>
        <location evidence="1">Cytoskeleton</location>
    </subcellularLocation>
</comment>
<dbReference type="InterPro" id="IPR001752">
    <property type="entry name" value="Kinesin_motor_dom"/>
</dbReference>
<feature type="region of interest" description="Disordered" evidence="7">
    <location>
        <begin position="607"/>
        <end position="709"/>
    </location>
</feature>
<feature type="binding site" evidence="5">
    <location>
        <begin position="218"/>
        <end position="225"/>
    </location>
    <ligand>
        <name>ATP</name>
        <dbReference type="ChEBI" id="CHEBI:30616"/>
    </ligand>
</feature>
<keyword evidence="4" id="KW-0963">Cytoplasm</keyword>
<dbReference type="InterPro" id="IPR027417">
    <property type="entry name" value="P-loop_NTPase"/>
</dbReference>
<proteinExistence type="inferred from homology"/>
<accession>A0A1I8Q1T1</accession>
<keyword evidence="3 5" id="KW-0067">ATP-binding</keyword>
<dbReference type="EnsemblMetazoa" id="SCAU013078-RA">
    <property type="protein sequence ID" value="SCAU013078-PA"/>
    <property type="gene ID" value="SCAU013078"/>
</dbReference>